<sequence>MLVERSVHIFFWAFAIGDSLTSKLSVSESVLIVRENQPNLVVYLLCPAEKLGNSSSLFLHHFDQSNAWVGSENQEEELTYFAECISKGLGTISCRLSSDITMQQNHNAERGRPREATCAGLSQCVIGFRERAWSAR</sequence>
<reference evidence="1" key="1">
    <citation type="journal article" date="2020" name="Stud. Mycol.">
        <title>101 Dothideomycetes genomes: a test case for predicting lifestyles and emergence of pathogens.</title>
        <authorList>
            <person name="Haridas S."/>
            <person name="Albert R."/>
            <person name="Binder M."/>
            <person name="Bloem J."/>
            <person name="Labutti K."/>
            <person name="Salamov A."/>
            <person name="Andreopoulos B."/>
            <person name="Baker S."/>
            <person name="Barry K."/>
            <person name="Bills G."/>
            <person name="Bluhm B."/>
            <person name="Cannon C."/>
            <person name="Castanera R."/>
            <person name="Culley D."/>
            <person name="Daum C."/>
            <person name="Ezra D."/>
            <person name="Gonzalez J."/>
            <person name="Henrissat B."/>
            <person name="Kuo A."/>
            <person name="Liang C."/>
            <person name="Lipzen A."/>
            <person name="Lutzoni F."/>
            <person name="Magnuson J."/>
            <person name="Mondo S."/>
            <person name="Nolan M."/>
            <person name="Ohm R."/>
            <person name="Pangilinan J."/>
            <person name="Park H.-J."/>
            <person name="Ramirez L."/>
            <person name="Alfaro M."/>
            <person name="Sun H."/>
            <person name="Tritt A."/>
            <person name="Yoshinaga Y."/>
            <person name="Zwiers L.-H."/>
            <person name="Turgeon B."/>
            <person name="Goodwin S."/>
            <person name="Spatafora J."/>
            <person name="Crous P."/>
            <person name="Grigoriev I."/>
        </authorList>
    </citation>
    <scope>NUCLEOTIDE SEQUENCE</scope>
    <source>
        <strain evidence="1">CBS 130266</strain>
    </source>
</reference>
<evidence type="ECO:0000313" key="2">
    <source>
        <dbReference type="Proteomes" id="UP000800235"/>
    </source>
</evidence>
<accession>A0A9P4NEY8</accession>
<keyword evidence="2" id="KW-1185">Reference proteome</keyword>
<protein>
    <submittedName>
        <fullName evidence="1">Uncharacterized protein</fullName>
    </submittedName>
</protein>
<dbReference type="EMBL" id="MU007130">
    <property type="protein sequence ID" value="KAF2418276.1"/>
    <property type="molecule type" value="Genomic_DNA"/>
</dbReference>
<name>A0A9P4NEY8_9PEZI</name>
<evidence type="ECO:0000313" key="1">
    <source>
        <dbReference type="EMBL" id="KAF2418276.1"/>
    </source>
</evidence>
<gene>
    <name evidence="1" type="ORF">EJ08DRAFT_65313</name>
</gene>
<organism evidence="1 2">
    <name type="scientific">Tothia fuscella</name>
    <dbReference type="NCBI Taxonomy" id="1048955"/>
    <lineage>
        <taxon>Eukaryota</taxon>
        <taxon>Fungi</taxon>
        <taxon>Dikarya</taxon>
        <taxon>Ascomycota</taxon>
        <taxon>Pezizomycotina</taxon>
        <taxon>Dothideomycetes</taxon>
        <taxon>Pleosporomycetidae</taxon>
        <taxon>Venturiales</taxon>
        <taxon>Cylindrosympodiaceae</taxon>
        <taxon>Tothia</taxon>
    </lineage>
</organism>
<proteinExistence type="predicted"/>
<dbReference type="Proteomes" id="UP000800235">
    <property type="component" value="Unassembled WGS sequence"/>
</dbReference>
<comment type="caution">
    <text evidence="1">The sequence shown here is derived from an EMBL/GenBank/DDBJ whole genome shotgun (WGS) entry which is preliminary data.</text>
</comment>
<dbReference type="AlphaFoldDB" id="A0A9P4NEY8"/>